<dbReference type="Gene3D" id="3.40.50.1820">
    <property type="entry name" value="alpha/beta hydrolase"/>
    <property type="match status" value="1"/>
</dbReference>
<keyword evidence="2" id="KW-0378">Hydrolase</keyword>
<protein>
    <submittedName>
        <fullName evidence="2">Alpha/beta hydrolase</fullName>
    </submittedName>
</protein>
<dbReference type="AlphaFoldDB" id="A0A414S5G9"/>
<sequence>MILKREFGELYYEVRGEGKPLLLIHGVIVDASLYEQTAEILSRYYKVICYDRRGYSRSKCKKTPEFRMEDQVKDILDILNELKIDRIIVTGASAGAVVGQYFLQKYPEKVEYLLMYEPAMLGNMMQEEETFKNWAEETEELIRKRKYNMALLRFSKHIGYQDPRSPQKSEEVSLRELDNVEYAFNKEIPVLLRYYPDIDKMNQHADKITIAAGEKSEDSVYVQAAIRLAAQIGKKVVYYPGGHNLPYDLPLEFAICVIGTLAIVKK</sequence>
<evidence type="ECO:0000313" key="4">
    <source>
        <dbReference type="Proteomes" id="UP000284095"/>
    </source>
</evidence>
<name>A0A414S5G9_9FIRM</name>
<dbReference type="Proteomes" id="UP000284112">
    <property type="component" value="Unassembled WGS sequence"/>
</dbReference>
<dbReference type="GO" id="GO:0016787">
    <property type="term" value="F:hydrolase activity"/>
    <property type="evidence" value="ECO:0007669"/>
    <property type="project" value="UniProtKB-KW"/>
</dbReference>
<dbReference type="Pfam" id="PF00561">
    <property type="entry name" value="Abhydrolase_1"/>
    <property type="match status" value="1"/>
</dbReference>
<dbReference type="PANTHER" id="PTHR43433:SF5">
    <property type="entry name" value="AB HYDROLASE-1 DOMAIN-CONTAINING PROTEIN"/>
    <property type="match status" value="1"/>
</dbReference>
<comment type="caution">
    <text evidence="2">The sequence shown here is derived from an EMBL/GenBank/DDBJ whole genome shotgun (WGS) entry which is preliminary data.</text>
</comment>
<dbReference type="PANTHER" id="PTHR43433">
    <property type="entry name" value="HYDROLASE, ALPHA/BETA FOLD FAMILY PROTEIN"/>
    <property type="match status" value="1"/>
</dbReference>
<dbReference type="EMBL" id="QRIC01000026">
    <property type="protein sequence ID" value="RHG24054.1"/>
    <property type="molecule type" value="Genomic_DNA"/>
</dbReference>
<dbReference type="InterPro" id="IPR029058">
    <property type="entry name" value="AB_hydrolase_fold"/>
</dbReference>
<gene>
    <name evidence="3" type="ORF">DW265_10995</name>
    <name evidence="2" type="ORF">DW641_02195</name>
</gene>
<keyword evidence="4" id="KW-1185">Reference proteome</keyword>
<evidence type="ECO:0000313" key="3">
    <source>
        <dbReference type="EMBL" id="RHG24054.1"/>
    </source>
</evidence>
<dbReference type="SUPFAM" id="SSF53474">
    <property type="entry name" value="alpha/beta-Hydrolases"/>
    <property type="match status" value="1"/>
</dbReference>
<feature type="domain" description="AB hydrolase-1" evidence="1">
    <location>
        <begin position="19"/>
        <end position="137"/>
    </location>
</feature>
<dbReference type="RefSeq" id="WP_118225314.1">
    <property type="nucleotide sequence ID" value="NZ_CP100126.1"/>
</dbReference>
<organism evidence="2 5">
    <name type="scientific">Dorea longicatena</name>
    <dbReference type="NCBI Taxonomy" id="88431"/>
    <lineage>
        <taxon>Bacteria</taxon>
        <taxon>Bacillati</taxon>
        <taxon>Bacillota</taxon>
        <taxon>Clostridia</taxon>
        <taxon>Lachnospirales</taxon>
        <taxon>Lachnospiraceae</taxon>
        <taxon>Dorea</taxon>
    </lineage>
</organism>
<evidence type="ECO:0000313" key="2">
    <source>
        <dbReference type="EMBL" id="RHG11055.1"/>
    </source>
</evidence>
<evidence type="ECO:0000259" key="1">
    <source>
        <dbReference type="Pfam" id="PF00561"/>
    </source>
</evidence>
<dbReference type="EMBL" id="QRHW01000002">
    <property type="protein sequence ID" value="RHG11055.1"/>
    <property type="molecule type" value="Genomic_DNA"/>
</dbReference>
<dbReference type="InterPro" id="IPR050471">
    <property type="entry name" value="AB_hydrolase"/>
</dbReference>
<accession>A0A414S5G9</accession>
<reference evidence="4 5" key="1">
    <citation type="submission" date="2018-08" db="EMBL/GenBank/DDBJ databases">
        <title>A genome reference for cultivated species of the human gut microbiota.</title>
        <authorList>
            <person name="Zou Y."/>
            <person name="Xue W."/>
            <person name="Luo G."/>
        </authorList>
    </citation>
    <scope>NUCLEOTIDE SEQUENCE [LARGE SCALE GENOMIC DNA]</scope>
    <source>
        <strain evidence="3 4">AM22-22</strain>
        <strain evidence="2 5">AM23-13</strain>
    </source>
</reference>
<dbReference type="InterPro" id="IPR000073">
    <property type="entry name" value="AB_hydrolase_1"/>
</dbReference>
<proteinExistence type="predicted"/>
<evidence type="ECO:0000313" key="5">
    <source>
        <dbReference type="Proteomes" id="UP000284112"/>
    </source>
</evidence>
<dbReference type="Proteomes" id="UP000284095">
    <property type="component" value="Unassembled WGS sequence"/>
</dbReference>